<evidence type="ECO:0000256" key="1">
    <source>
        <dbReference type="SAM" id="MobiDB-lite"/>
    </source>
</evidence>
<dbReference type="InterPro" id="IPR018392">
    <property type="entry name" value="LysM"/>
</dbReference>
<sequence>MTPRRHPKMLGATLVITVLALTGCSPTATTLPTTALPSLVDSTTTASIEVSPVAMKSGTVVATGPLTSVDGRTTGSVSVIAASVGRFDLRIDGFTSPRTGEAVLNFSAQPFDEQRYCDNGFVIYQLGVVTLAPSMLVDMSFDGTLSRGNPDFIDTVLLTSNDPAAERTGCFYPVIASAELEWTMPDLRPDIAVVDSGAAGGAGGTATSVDGEITAYTVAPGDVLAEIAKRFGISIADLFYLNPGRAPNPQDPTAYTGEVLNLDKSAR</sequence>
<evidence type="ECO:0000256" key="2">
    <source>
        <dbReference type="SAM" id="SignalP"/>
    </source>
</evidence>
<dbReference type="Proteomes" id="UP001549257">
    <property type="component" value="Unassembled WGS sequence"/>
</dbReference>
<dbReference type="RefSeq" id="WP_354023693.1">
    <property type="nucleotide sequence ID" value="NZ_JBEPSJ010000001.1"/>
</dbReference>
<dbReference type="PROSITE" id="PS51257">
    <property type="entry name" value="PROKAR_LIPOPROTEIN"/>
    <property type="match status" value="1"/>
</dbReference>
<dbReference type="InterPro" id="IPR036779">
    <property type="entry name" value="LysM_dom_sf"/>
</dbReference>
<keyword evidence="2" id="KW-0732">Signal</keyword>
<dbReference type="CDD" id="cd00118">
    <property type="entry name" value="LysM"/>
    <property type="match status" value="1"/>
</dbReference>
<organism evidence="4 5">
    <name type="scientific">Conyzicola nivalis</name>
    <dbReference type="NCBI Taxonomy" id="1477021"/>
    <lineage>
        <taxon>Bacteria</taxon>
        <taxon>Bacillati</taxon>
        <taxon>Actinomycetota</taxon>
        <taxon>Actinomycetes</taxon>
        <taxon>Micrococcales</taxon>
        <taxon>Microbacteriaceae</taxon>
        <taxon>Conyzicola</taxon>
    </lineage>
</organism>
<feature type="chain" id="PRO_5046121756" description="LysM domain-containing protein" evidence="2">
    <location>
        <begin position="31"/>
        <end position="267"/>
    </location>
</feature>
<accession>A0ABV2QKF7</accession>
<feature type="signal peptide" evidence="2">
    <location>
        <begin position="1"/>
        <end position="30"/>
    </location>
</feature>
<name>A0ABV2QKF7_9MICO</name>
<dbReference type="EMBL" id="JBEPSJ010000001">
    <property type="protein sequence ID" value="MET4581526.1"/>
    <property type="molecule type" value="Genomic_DNA"/>
</dbReference>
<feature type="region of interest" description="Disordered" evidence="1">
    <location>
        <begin position="247"/>
        <end position="267"/>
    </location>
</feature>
<dbReference type="SUPFAM" id="SSF54106">
    <property type="entry name" value="LysM domain"/>
    <property type="match status" value="1"/>
</dbReference>
<protein>
    <recommendedName>
        <fullName evidence="3">LysM domain-containing protein</fullName>
    </recommendedName>
</protein>
<proteinExistence type="predicted"/>
<evidence type="ECO:0000313" key="4">
    <source>
        <dbReference type="EMBL" id="MET4581526.1"/>
    </source>
</evidence>
<evidence type="ECO:0000259" key="3">
    <source>
        <dbReference type="PROSITE" id="PS51782"/>
    </source>
</evidence>
<keyword evidence="5" id="KW-1185">Reference proteome</keyword>
<comment type="caution">
    <text evidence="4">The sequence shown here is derived from an EMBL/GenBank/DDBJ whole genome shotgun (WGS) entry which is preliminary data.</text>
</comment>
<gene>
    <name evidence="4" type="ORF">ABIE21_001016</name>
</gene>
<feature type="domain" description="LysM" evidence="3">
    <location>
        <begin position="214"/>
        <end position="262"/>
    </location>
</feature>
<dbReference type="Pfam" id="PF01476">
    <property type="entry name" value="LysM"/>
    <property type="match status" value="1"/>
</dbReference>
<evidence type="ECO:0000313" key="5">
    <source>
        <dbReference type="Proteomes" id="UP001549257"/>
    </source>
</evidence>
<reference evidence="4 5" key="1">
    <citation type="submission" date="2024-06" db="EMBL/GenBank/DDBJ databases">
        <title>Sorghum-associated microbial communities from plants grown in Nebraska, USA.</title>
        <authorList>
            <person name="Schachtman D."/>
        </authorList>
    </citation>
    <scope>NUCLEOTIDE SEQUENCE [LARGE SCALE GENOMIC DNA]</scope>
    <source>
        <strain evidence="4 5">2857</strain>
    </source>
</reference>
<dbReference type="PROSITE" id="PS51782">
    <property type="entry name" value="LYSM"/>
    <property type="match status" value="1"/>
</dbReference>
<dbReference type="Gene3D" id="3.10.350.10">
    <property type="entry name" value="LysM domain"/>
    <property type="match status" value="1"/>
</dbReference>